<keyword evidence="1" id="KW-0808">Transferase</keyword>
<keyword evidence="1" id="KW-0328">Glycosyltransferase</keyword>
<evidence type="ECO:0000313" key="2">
    <source>
        <dbReference type="Proteomes" id="UP001594351"/>
    </source>
</evidence>
<organism evidence="1 2">
    <name type="scientific">candidate division CSSED10-310 bacterium</name>
    <dbReference type="NCBI Taxonomy" id="2855610"/>
    <lineage>
        <taxon>Bacteria</taxon>
        <taxon>Bacteria division CSSED10-310</taxon>
    </lineage>
</organism>
<gene>
    <name evidence="1" type="ORF">ACFL27_14335</name>
</gene>
<dbReference type="EC" id="2.4.-.-" evidence="1"/>
<evidence type="ECO:0000313" key="1">
    <source>
        <dbReference type="EMBL" id="MFC1851372.1"/>
    </source>
</evidence>
<comment type="caution">
    <text evidence="1">The sequence shown here is derived from an EMBL/GenBank/DDBJ whole genome shotgun (WGS) entry which is preliminary data.</text>
</comment>
<keyword evidence="2" id="KW-1185">Reference proteome</keyword>
<dbReference type="InterPro" id="IPR029044">
    <property type="entry name" value="Nucleotide-diphossugar_trans"/>
</dbReference>
<dbReference type="CDD" id="cd00761">
    <property type="entry name" value="Glyco_tranf_GTA_type"/>
    <property type="match status" value="1"/>
</dbReference>
<reference evidence="1 2" key="1">
    <citation type="submission" date="2024-09" db="EMBL/GenBank/DDBJ databases">
        <title>Laminarin stimulates single cell rates of sulfate reduction while oxygen inhibits transcriptomic activity in coastal marine sediment.</title>
        <authorList>
            <person name="Lindsay M."/>
            <person name="Orcutt B."/>
            <person name="Emerson D."/>
            <person name="Stepanauskas R."/>
            <person name="D'Angelo T."/>
        </authorList>
    </citation>
    <scope>NUCLEOTIDE SEQUENCE [LARGE SCALE GENOMIC DNA]</scope>
    <source>
        <strain evidence="1">SAG AM-311-K15</strain>
    </source>
</reference>
<sequence length="356" mass="41835">MSIIGRLPNKLKDNRYLFKSLLRGRLPSLFKLYDSIKLSHIARNVTPVFGPSTINYRTSEAIVLCLVKDGETWIKDFILHYKKKGFKHIVFLDNGSTDNTLKIAKKHKNVTILKTEIPFKENNILLRRYLINRFSKNRWSLTVDIDELWDFPFSDKVNLNNLLKYFKTKSANAVVAQMLDMYMPTIPTKKQPLKSYDLYDISHIKKDALTMPFGFKDCGLRYRKMLNKNIKFFRGGIRAQLFGLDYVWLTKIPLIFNNKPLKPIIHQHFSNDAKIADISTVLLHYKFTHGFKEQVKNAVRHEQYLNDSKEYKQYLTKQKNNPYLKLKQSTAKRLKSVNQLVNEDFLVVSNDYLKIT</sequence>
<dbReference type="Gene3D" id="3.90.550.10">
    <property type="entry name" value="Spore Coat Polysaccharide Biosynthesis Protein SpsA, Chain A"/>
    <property type="match status" value="1"/>
</dbReference>
<dbReference type="SUPFAM" id="SSF53448">
    <property type="entry name" value="Nucleotide-diphospho-sugar transferases"/>
    <property type="match status" value="1"/>
</dbReference>
<name>A0ABV6YYU8_UNCC1</name>
<accession>A0ABV6YYU8</accession>
<dbReference type="EMBL" id="JBHPBY010000182">
    <property type="protein sequence ID" value="MFC1851372.1"/>
    <property type="molecule type" value="Genomic_DNA"/>
</dbReference>
<dbReference type="Pfam" id="PF13704">
    <property type="entry name" value="Glyco_tranf_2_4"/>
    <property type="match status" value="1"/>
</dbReference>
<protein>
    <submittedName>
        <fullName evidence="1">Glycosyltransferase family 2 protein</fullName>
        <ecNumber evidence="1">2.4.-.-</ecNumber>
    </submittedName>
</protein>
<proteinExistence type="predicted"/>
<dbReference type="Proteomes" id="UP001594351">
    <property type="component" value="Unassembled WGS sequence"/>
</dbReference>
<dbReference type="GO" id="GO:0016757">
    <property type="term" value="F:glycosyltransferase activity"/>
    <property type="evidence" value="ECO:0007669"/>
    <property type="project" value="UniProtKB-KW"/>
</dbReference>